<dbReference type="EMBL" id="FNKX01000001">
    <property type="protein sequence ID" value="SDR22772.1"/>
    <property type="molecule type" value="Genomic_DNA"/>
</dbReference>
<dbReference type="RefSeq" id="WP_090804896.1">
    <property type="nucleotide sequence ID" value="NZ_FNKX01000001.1"/>
</dbReference>
<protein>
    <submittedName>
        <fullName evidence="1">Uncharacterized protein</fullName>
    </submittedName>
</protein>
<sequence>MNDTVIPLRALVEKWLAPTRATPAHVVRTGRMAITRARYVRLEGAISSRRLTIVFFRNGTGSWDVFPPDEQVPAMSARF</sequence>
<evidence type="ECO:0000313" key="2">
    <source>
        <dbReference type="Proteomes" id="UP000199365"/>
    </source>
</evidence>
<dbReference type="Proteomes" id="UP000199365">
    <property type="component" value="Unassembled WGS sequence"/>
</dbReference>
<dbReference type="STRING" id="157910.SAMN05445850_3424"/>
<dbReference type="AlphaFoldDB" id="A0A1H1HBC2"/>
<gene>
    <name evidence="1" type="ORF">SAMN05445850_3424</name>
</gene>
<reference evidence="2" key="1">
    <citation type="submission" date="2016-10" db="EMBL/GenBank/DDBJ databases">
        <authorList>
            <person name="Varghese N."/>
            <person name="Submissions S."/>
        </authorList>
    </citation>
    <scope>NUCLEOTIDE SEQUENCE [LARGE SCALE GENOMIC DNA]</scope>
    <source>
        <strain evidence="2">DUS833</strain>
    </source>
</reference>
<proteinExistence type="predicted"/>
<keyword evidence="2" id="KW-1185">Reference proteome</keyword>
<name>A0A1H1HBC2_9BURK</name>
<organism evidence="1 2">
    <name type="scientific">Paraburkholderia tuberum</name>
    <dbReference type="NCBI Taxonomy" id="157910"/>
    <lineage>
        <taxon>Bacteria</taxon>
        <taxon>Pseudomonadati</taxon>
        <taxon>Pseudomonadota</taxon>
        <taxon>Betaproteobacteria</taxon>
        <taxon>Burkholderiales</taxon>
        <taxon>Burkholderiaceae</taxon>
        <taxon>Paraburkholderia</taxon>
    </lineage>
</organism>
<evidence type="ECO:0000313" key="1">
    <source>
        <dbReference type="EMBL" id="SDR22772.1"/>
    </source>
</evidence>
<accession>A0A1H1HBC2</accession>